<dbReference type="Gene3D" id="3.80.10.10">
    <property type="entry name" value="Ribonuclease Inhibitor"/>
    <property type="match status" value="1"/>
</dbReference>
<dbReference type="InterPro" id="IPR013210">
    <property type="entry name" value="LRR_N_plant-typ"/>
</dbReference>
<feature type="domain" description="Leucine-rich repeat-containing N-terminal plant-type" evidence="7">
    <location>
        <begin position="29"/>
        <end position="68"/>
    </location>
</feature>
<dbReference type="SUPFAM" id="SSF52058">
    <property type="entry name" value="L domain-like"/>
    <property type="match status" value="1"/>
</dbReference>
<dbReference type="GO" id="GO:0016020">
    <property type="term" value="C:membrane"/>
    <property type="evidence" value="ECO:0007669"/>
    <property type="project" value="UniProtKB-SubCell"/>
</dbReference>
<evidence type="ECO:0000256" key="6">
    <source>
        <dbReference type="SAM" id="SignalP"/>
    </source>
</evidence>
<feature type="signal peptide" evidence="6">
    <location>
        <begin position="1"/>
        <end position="21"/>
    </location>
</feature>
<dbReference type="Pfam" id="PF08263">
    <property type="entry name" value="LRRNT_2"/>
    <property type="match status" value="1"/>
</dbReference>
<dbReference type="InterPro" id="IPR001611">
    <property type="entry name" value="Leu-rich_rpt"/>
</dbReference>
<keyword evidence="9" id="KW-1185">Reference proteome</keyword>
<evidence type="ECO:0000256" key="3">
    <source>
        <dbReference type="ARBA" id="ARBA00022729"/>
    </source>
</evidence>
<evidence type="ECO:0000256" key="5">
    <source>
        <dbReference type="ARBA" id="ARBA00023136"/>
    </source>
</evidence>
<evidence type="ECO:0000259" key="7">
    <source>
        <dbReference type="Pfam" id="PF08263"/>
    </source>
</evidence>
<evidence type="ECO:0000256" key="2">
    <source>
        <dbReference type="ARBA" id="ARBA00022614"/>
    </source>
</evidence>
<dbReference type="EMBL" id="AWUE01023878">
    <property type="protein sequence ID" value="OMO52246.1"/>
    <property type="molecule type" value="Genomic_DNA"/>
</dbReference>
<sequence>MEISCFRRFVLLIHLFVLCLSVTHLHSLATDQAALLALKANISPETQHILTDNWTSATSVCNWIGITCGGQPQKVIALNLSSMGLSGTIPPHIGNLSALSLFSIHNNNFYGSLPNELAHLRSLKTVDFGINFFTGEIPRRFFSSLSNITSLEKIDLSYNKLSGSVPPTALICLSADHFFL</sequence>
<proteinExistence type="predicted"/>
<keyword evidence="5" id="KW-0472">Membrane</keyword>
<dbReference type="InterPro" id="IPR032675">
    <property type="entry name" value="LRR_dom_sf"/>
</dbReference>
<feature type="chain" id="PRO_5013113979" description="Leucine-rich repeat-containing N-terminal plant-type domain-containing protein" evidence="6">
    <location>
        <begin position="22"/>
        <end position="180"/>
    </location>
</feature>
<dbReference type="Pfam" id="PF00560">
    <property type="entry name" value="LRR_1"/>
    <property type="match status" value="2"/>
</dbReference>
<dbReference type="PANTHER" id="PTHR48060">
    <property type="entry name" value="DNA DAMAGE-REPAIR/TOLERATION PROTEIN DRT100"/>
    <property type="match status" value="1"/>
</dbReference>
<dbReference type="Proteomes" id="UP000187203">
    <property type="component" value="Unassembled WGS sequence"/>
</dbReference>
<name>A0A1R3G2D7_9ROSI</name>
<keyword evidence="2" id="KW-0433">Leucine-rich repeat</keyword>
<dbReference type="OrthoDB" id="851921at2759"/>
<dbReference type="PANTHER" id="PTHR48060:SF21">
    <property type="entry name" value="L DOMAIN-LIKE PROTEIN"/>
    <property type="match status" value="1"/>
</dbReference>
<dbReference type="AlphaFoldDB" id="A0A1R3G2D7"/>
<comment type="subcellular location">
    <subcellularLocation>
        <location evidence="1">Membrane</location>
    </subcellularLocation>
</comment>
<comment type="caution">
    <text evidence="8">The sequence shown here is derived from an EMBL/GenBank/DDBJ whole genome shotgun (WGS) entry which is preliminary data.</text>
</comment>
<evidence type="ECO:0000256" key="1">
    <source>
        <dbReference type="ARBA" id="ARBA00004370"/>
    </source>
</evidence>
<dbReference type="InterPro" id="IPR053211">
    <property type="entry name" value="DNA_repair-toleration"/>
</dbReference>
<keyword evidence="3 6" id="KW-0732">Signal</keyword>
<keyword evidence="4" id="KW-0677">Repeat</keyword>
<protein>
    <recommendedName>
        <fullName evidence="7">Leucine-rich repeat-containing N-terminal plant-type domain-containing protein</fullName>
    </recommendedName>
</protein>
<gene>
    <name evidence="8" type="ORF">COLO4_37325</name>
</gene>
<evidence type="ECO:0000313" key="9">
    <source>
        <dbReference type="Proteomes" id="UP000187203"/>
    </source>
</evidence>
<accession>A0A1R3G2D7</accession>
<evidence type="ECO:0000313" key="8">
    <source>
        <dbReference type="EMBL" id="OMO52246.1"/>
    </source>
</evidence>
<dbReference type="STRING" id="93759.A0A1R3G2D7"/>
<evidence type="ECO:0000256" key="4">
    <source>
        <dbReference type="ARBA" id="ARBA00022737"/>
    </source>
</evidence>
<organism evidence="8 9">
    <name type="scientific">Corchorus olitorius</name>
    <dbReference type="NCBI Taxonomy" id="93759"/>
    <lineage>
        <taxon>Eukaryota</taxon>
        <taxon>Viridiplantae</taxon>
        <taxon>Streptophyta</taxon>
        <taxon>Embryophyta</taxon>
        <taxon>Tracheophyta</taxon>
        <taxon>Spermatophyta</taxon>
        <taxon>Magnoliopsida</taxon>
        <taxon>eudicotyledons</taxon>
        <taxon>Gunneridae</taxon>
        <taxon>Pentapetalae</taxon>
        <taxon>rosids</taxon>
        <taxon>malvids</taxon>
        <taxon>Malvales</taxon>
        <taxon>Malvaceae</taxon>
        <taxon>Grewioideae</taxon>
        <taxon>Apeibeae</taxon>
        <taxon>Corchorus</taxon>
    </lineage>
</organism>
<dbReference type="FunFam" id="3.80.10.10:FF:000400">
    <property type="entry name" value="Nuclear pore complex protein NUP107"/>
    <property type="match status" value="1"/>
</dbReference>
<reference evidence="9" key="1">
    <citation type="submission" date="2013-09" db="EMBL/GenBank/DDBJ databases">
        <title>Corchorus olitorius genome sequencing.</title>
        <authorList>
            <person name="Alam M."/>
            <person name="Haque M.S."/>
            <person name="Islam M.S."/>
            <person name="Emdad E.M."/>
            <person name="Islam M.M."/>
            <person name="Ahmed B."/>
            <person name="Halim A."/>
            <person name="Hossen Q.M.M."/>
            <person name="Hossain M.Z."/>
            <person name="Ahmed R."/>
            <person name="Khan M.M."/>
            <person name="Islam R."/>
            <person name="Rashid M.M."/>
            <person name="Khan S.A."/>
            <person name="Rahman M.S."/>
            <person name="Alam M."/>
            <person name="Yahiya A.S."/>
            <person name="Khan M.S."/>
            <person name="Azam M.S."/>
            <person name="Haque T."/>
            <person name="Lashkar M.Z.H."/>
            <person name="Akhand A.I."/>
            <person name="Morshed G."/>
            <person name="Roy S."/>
            <person name="Uddin K.S."/>
            <person name="Rabeya T."/>
            <person name="Hossain A.S."/>
            <person name="Chowdhury A."/>
            <person name="Snigdha A.R."/>
            <person name="Mortoza M.S."/>
            <person name="Matin S.A."/>
            <person name="Hoque S.M.E."/>
            <person name="Islam M.K."/>
            <person name="Roy D.K."/>
            <person name="Haider R."/>
            <person name="Moosa M.M."/>
            <person name="Elias S.M."/>
            <person name="Hasan A.M."/>
            <person name="Jahan S."/>
            <person name="Shafiuddin M."/>
            <person name="Mahmood N."/>
            <person name="Shommy N.S."/>
        </authorList>
    </citation>
    <scope>NUCLEOTIDE SEQUENCE [LARGE SCALE GENOMIC DNA]</scope>
    <source>
        <strain evidence="9">cv. O-4</strain>
    </source>
</reference>